<dbReference type="PANTHER" id="PTHR11610:SF149">
    <property type="entry name" value="FI01450P-RELATED"/>
    <property type="match status" value="1"/>
</dbReference>
<dbReference type="CDD" id="cd00707">
    <property type="entry name" value="Pancreat_lipase_like"/>
    <property type="match status" value="1"/>
</dbReference>
<name>A0A1I8NR26_STOCA</name>
<evidence type="ECO:0000256" key="5">
    <source>
        <dbReference type="RuleBase" id="RU004262"/>
    </source>
</evidence>
<dbReference type="PRINTS" id="PR00821">
    <property type="entry name" value="TAGLIPASE"/>
</dbReference>
<dbReference type="InterPro" id="IPR013818">
    <property type="entry name" value="Lipase"/>
</dbReference>
<organism evidence="9 10">
    <name type="scientific">Stomoxys calcitrans</name>
    <name type="common">Stable fly</name>
    <name type="synonym">Conops calcitrans</name>
    <dbReference type="NCBI Taxonomy" id="35570"/>
    <lineage>
        <taxon>Eukaryota</taxon>
        <taxon>Metazoa</taxon>
        <taxon>Ecdysozoa</taxon>
        <taxon>Arthropoda</taxon>
        <taxon>Hexapoda</taxon>
        <taxon>Insecta</taxon>
        <taxon>Pterygota</taxon>
        <taxon>Neoptera</taxon>
        <taxon>Endopterygota</taxon>
        <taxon>Diptera</taxon>
        <taxon>Brachycera</taxon>
        <taxon>Muscomorpha</taxon>
        <taxon>Muscoidea</taxon>
        <taxon>Muscidae</taxon>
        <taxon>Stomoxys</taxon>
    </lineage>
</organism>
<protein>
    <recommendedName>
        <fullName evidence="8">Lipase domain-containing protein</fullName>
    </recommendedName>
</protein>
<reference evidence="9" key="1">
    <citation type="submission" date="2020-05" db="UniProtKB">
        <authorList>
            <consortium name="EnsemblMetazoa"/>
        </authorList>
    </citation>
    <scope>IDENTIFICATION</scope>
    <source>
        <strain evidence="9">USDA</strain>
    </source>
</reference>
<comment type="similarity">
    <text evidence="2 5">Belongs to the AB hydrolase superfamily. Lipase family.</text>
</comment>
<dbReference type="VEuPathDB" id="VectorBase:SCAU001289"/>
<evidence type="ECO:0000256" key="2">
    <source>
        <dbReference type="ARBA" id="ARBA00010701"/>
    </source>
</evidence>
<dbReference type="GO" id="GO:0016298">
    <property type="term" value="F:lipase activity"/>
    <property type="evidence" value="ECO:0007669"/>
    <property type="project" value="InterPro"/>
</dbReference>
<evidence type="ECO:0000256" key="4">
    <source>
        <dbReference type="ARBA" id="ARBA00022729"/>
    </source>
</evidence>
<feature type="region of interest" description="Disordered" evidence="6">
    <location>
        <begin position="383"/>
        <end position="402"/>
    </location>
</feature>
<keyword evidence="3" id="KW-0964">Secreted</keyword>
<dbReference type="Pfam" id="PF00151">
    <property type="entry name" value="Lipase"/>
    <property type="match status" value="1"/>
</dbReference>
<accession>A0A1I8NR26</accession>
<dbReference type="OrthoDB" id="199913at2759"/>
<dbReference type="GO" id="GO:0005615">
    <property type="term" value="C:extracellular space"/>
    <property type="evidence" value="ECO:0007669"/>
    <property type="project" value="TreeGrafter"/>
</dbReference>
<keyword evidence="4 7" id="KW-0732">Signal</keyword>
<dbReference type="Gene3D" id="3.40.50.1820">
    <property type="entry name" value="alpha/beta hydrolase"/>
    <property type="match status" value="1"/>
</dbReference>
<keyword evidence="10" id="KW-1185">Reference proteome</keyword>
<gene>
    <name evidence="9" type="primary">106091846</name>
</gene>
<feature type="chain" id="PRO_5009325469" description="Lipase domain-containing protein" evidence="7">
    <location>
        <begin position="22"/>
        <end position="402"/>
    </location>
</feature>
<evidence type="ECO:0000313" key="10">
    <source>
        <dbReference type="Proteomes" id="UP000095300"/>
    </source>
</evidence>
<dbReference type="InterPro" id="IPR033906">
    <property type="entry name" value="Lipase_N"/>
</dbReference>
<dbReference type="InterPro" id="IPR029058">
    <property type="entry name" value="AB_hydrolase_fold"/>
</dbReference>
<evidence type="ECO:0000256" key="3">
    <source>
        <dbReference type="ARBA" id="ARBA00022525"/>
    </source>
</evidence>
<feature type="signal peptide" evidence="7">
    <location>
        <begin position="1"/>
        <end position="21"/>
    </location>
</feature>
<sequence length="402" mass="43642">MRSPVLYIFIGLCALIASNEGLDLGFKNILTSTGDVTAGVIKDVGNKLPTPKGLFETSKQLVAGYPFEFVSSAVNQLCASALSSNTITPKFSPNIEKLNFQLRTACNRYSHPLLKASEMWTSPEFQPNKKVVILATGWTTTVNDTELIDVFAKAYACRGDVNFVAIDAASFVDTLYTWSAFNTEDLGMHIAVGLEQLVKIVPTERIHLIGHSLGAHIMGAAARFFHEKTGKMIPRVTGLDPAKPCFNEGEALSGLMRGDAEFIDVIHSNSGVLGKRNPTGDVDYYPGGLDPLPPGCVSVTCAHARAWEYFAETVYPGNENNFLGARCTSLTRLREGKCPKQEVPMGYSAPTNVKGSYFMEVRGEAPFGMKGDKHRSLGYEKCGSCPEANKEQTSQKAESKSS</sequence>
<dbReference type="GO" id="GO:0017171">
    <property type="term" value="F:serine hydrolase activity"/>
    <property type="evidence" value="ECO:0007669"/>
    <property type="project" value="TreeGrafter"/>
</dbReference>
<evidence type="ECO:0000256" key="1">
    <source>
        <dbReference type="ARBA" id="ARBA00004613"/>
    </source>
</evidence>
<dbReference type="Proteomes" id="UP000095300">
    <property type="component" value="Unassembled WGS sequence"/>
</dbReference>
<evidence type="ECO:0000313" key="9">
    <source>
        <dbReference type="EnsemblMetazoa" id="SCAU001289-PA"/>
    </source>
</evidence>
<dbReference type="FunFam" id="3.40.50.1820:FF:000122">
    <property type="entry name" value="Vitellogenin-3-like Protein"/>
    <property type="match status" value="1"/>
</dbReference>
<evidence type="ECO:0000256" key="7">
    <source>
        <dbReference type="SAM" id="SignalP"/>
    </source>
</evidence>
<dbReference type="InterPro" id="IPR000734">
    <property type="entry name" value="TAG_lipase"/>
</dbReference>
<dbReference type="EnsemblMetazoa" id="SCAU001289-RA">
    <property type="protein sequence ID" value="SCAU001289-PA"/>
    <property type="gene ID" value="SCAU001289"/>
</dbReference>
<proteinExistence type="inferred from homology"/>
<dbReference type="SUPFAM" id="SSF53474">
    <property type="entry name" value="alpha/beta-Hydrolases"/>
    <property type="match status" value="1"/>
</dbReference>
<evidence type="ECO:0000256" key="6">
    <source>
        <dbReference type="SAM" id="MobiDB-lite"/>
    </source>
</evidence>
<dbReference type="AlphaFoldDB" id="A0A1I8NR26"/>
<evidence type="ECO:0000259" key="8">
    <source>
        <dbReference type="Pfam" id="PF00151"/>
    </source>
</evidence>
<dbReference type="KEGG" id="scac:106091846"/>
<comment type="subcellular location">
    <subcellularLocation>
        <location evidence="1">Secreted</location>
    </subcellularLocation>
</comment>
<dbReference type="PANTHER" id="PTHR11610">
    <property type="entry name" value="LIPASE"/>
    <property type="match status" value="1"/>
</dbReference>
<feature type="domain" description="Lipase" evidence="8">
    <location>
        <begin position="91"/>
        <end position="367"/>
    </location>
</feature>
<dbReference type="GO" id="GO:0016042">
    <property type="term" value="P:lipid catabolic process"/>
    <property type="evidence" value="ECO:0007669"/>
    <property type="project" value="TreeGrafter"/>
</dbReference>